<dbReference type="InterPro" id="IPR032465">
    <property type="entry name" value="ACMSD"/>
</dbReference>
<proteinExistence type="predicted"/>
<dbReference type="RefSeq" id="WP_187587561.1">
    <property type="nucleotide sequence ID" value="NZ_JACLHY010000027.1"/>
</dbReference>
<dbReference type="Pfam" id="PF04909">
    <property type="entry name" value="Amidohydro_2"/>
    <property type="match status" value="1"/>
</dbReference>
<feature type="domain" description="Amidohydrolase-related" evidence="2">
    <location>
        <begin position="29"/>
        <end position="298"/>
    </location>
</feature>
<comment type="caution">
    <text evidence="3">The sequence shown here is derived from an EMBL/GenBank/DDBJ whole genome shotgun (WGS) entry which is preliminary data.</text>
</comment>
<dbReference type="PANTHER" id="PTHR21240">
    <property type="entry name" value="2-AMINO-3-CARBOXYLMUCONATE-6-SEMIALDEHYDE DECARBOXYLASE"/>
    <property type="match status" value="1"/>
</dbReference>
<reference evidence="3 4" key="1">
    <citation type="submission" date="2020-08" db="EMBL/GenBank/DDBJ databases">
        <title>Arenibacter gaetbuli sp. nov., isolated from a sand dune.</title>
        <authorList>
            <person name="Park S."/>
            <person name="Yoon J.-H."/>
        </authorList>
    </citation>
    <scope>NUCLEOTIDE SEQUENCE [LARGE SCALE GENOMIC DNA]</scope>
    <source>
        <strain evidence="3 4">BSSL-BM3</strain>
    </source>
</reference>
<protein>
    <submittedName>
        <fullName evidence="3">Amidohydrolase family protein</fullName>
    </submittedName>
</protein>
<sequence length="301" mass="33688">MKTLHVLSISLFFGLLSINLFGQDRLPIIDMHMHTGAPLDLPAGAPAPCLPQPCDRKGQATDGPSDNLEKTLEAMDRYNIVKGFLSDIDLNLLQEWSKAAPGRFIISSFILDPAKTSLDELRMELKAKRMGGVGEIGSQLIGMPPNDPRLDPYFALAEEFDVPVLIHTEGIGPPLPSFRTVAGSPLLLEEVLVNHPKLRIFVENSGYPFLDEMIAMMYQYPQLYGDLSTITWIIPQSAFYDYLKRLIKAGLGKRLMFGSDQMRWPEMIGKGIDAIKEADFLTDEQKRDILYNNAVSFLKMN</sequence>
<organism evidence="3 4">
    <name type="scientific">Arenibacter arenosicollis</name>
    <dbReference type="NCBI Taxonomy" id="2762274"/>
    <lineage>
        <taxon>Bacteria</taxon>
        <taxon>Pseudomonadati</taxon>
        <taxon>Bacteroidota</taxon>
        <taxon>Flavobacteriia</taxon>
        <taxon>Flavobacteriales</taxon>
        <taxon>Flavobacteriaceae</taxon>
        <taxon>Arenibacter</taxon>
    </lineage>
</organism>
<dbReference type="Gene3D" id="3.20.20.140">
    <property type="entry name" value="Metal-dependent hydrolases"/>
    <property type="match status" value="1"/>
</dbReference>
<evidence type="ECO:0000313" key="4">
    <source>
        <dbReference type="Proteomes" id="UP000618952"/>
    </source>
</evidence>
<keyword evidence="1" id="KW-0456">Lyase</keyword>
<evidence type="ECO:0000259" key="2">
    <source>
        <dbReference type="Pfam" id="PF04909"/>
    </source>
</evidence>
<dbReference type="PANTHER" id="PTHR21240:SF28">
    <property type="entry name" value="ISO-OROTATE DECARBOXYLASE (EUROFUNG)"/>
    <property type="match status" value="1"/>
</dbReference>
<name>A0ABR7QSA9_9FLAO</name>
<dbReference type="InterPro" id="IPR006680">
    <property type="entry name" value="Amidohydro-rel"/>
</dbReference>
<dbReference type="Proteomes" id="UP000618952">
    <property type="component" value="Unassembled WGS sequence"/>
</dbReference>
<accession>A0ABR7QSA9</accession>
<keyword evidence="4" id="KW-1185">Reference proteome</keyword>
<evidence type="ECO:0000256" key="1">
    <source>
        <dbReference type="ARBA" id="ARBA00023239"/>
    </source>
</evidence>
<dbReference type="InterPro" id="IPR032466">
    <property type="entry name" value="Metal_Hydrolase"/>
</dbReference>
<evidence type="ECO:0000313" key="3">
    <source>
        <dbReference type="EMBL" id="MBC8770082.1"/>
    </source>
</evidence>
<dbReference type="EMBL" id="JACLHY010000027">
    <property type="protein sequence ID" value="MBC8770082.1"/>
    <property type="molecule type" value="Genomic_DNA"/>
</dbReference>
<dbReference type="SUPFAM" id="SSF51556">
    <property type="entry name" value="Metallo-dependent hydrolases"/>
    <property type="match status" value="1"/>
</dbReference>
<gene>
    <name evidence="3" type="ORF">H4O18_18930</name>
</gene>